<evidence type="ECO:0008006" key="8">
    <source>
        <dbReference type="Google" id="ProtNLM"/>
    </source>
</evidence>
<dbReference type="EMBL" id="BMGG01000009">
    <property type="protein sequence ID" value="GGC85570.1"/>
    <property type="molecule type" value="Genomic_DNA"/>
</dbReference>
<dbReference type="Proteomes" id="UP000637002">
    <property type="component" value="Unassembled WGS sequence"/>
</dbReference>
<name>A0A916XM48_9HYPH</name>
<reference evidence="6" key="2">
    <citation type="submission" date="2020-09" db="EMBL/GenBank/DDBJ databases">
        <authorList>
            <person name="Sun Q."/>
            <person name="Zhou Y."/>
        </authorList>
    </citation>
    <scope>NUCLEOTIDE SEQUENCE</scope>
    <source>
        <strain evidence="6">CGMCC 1.12919</strain>
    </source>
</reference>
<evidence type="ECO:0000313" key="6">
    <source>
        <dbReference type="EMBL" id="GGC85570.1"/>
    </source>
</evidence>
<gene>
    <name evidence="6" type="ORF">GCM10010994_49340</name>
</gene>
<dbReference type="InterPro" id="IPR001129">
    <property type="entry name" value="Membr-assoc_MAPEG"/>
</dbReference>
<evidence type="ECO:0000256" key="2">
    <source>
        <dbReference type="ARBA" id="ARBA00022692"/>
    </source>
</evidence>
<evidence type="ECO:0000256" key="4">
    <source>
        <dbReference type="ARBA" id="ARBA00023136"/>
    </source>
</evidence>
<dbReference type="RefSeq" id="WP_188611828.1">
    <property type="nucleotide sequence ID" value="NZ_BMGG01000009.1"/>
</dbReference>
<keyword evidence="2 5" id="KW-0812">Transmembrane</keyword>
<evidence type="ECO:0000256" key="5">
    <source>
        <dbReference type="SAM" id="Phobius"/>
    </source>
</evidence>
<dbReference type="GO" id="GO:0016020">
    <property type="term" value="C:membrane"/>
    <property type="evidence" value="ECO:0007669"/>
    <property type="project" value="UniProtKB-SubCell"/>
</dbReference>
<keyword evidence="7" id="KW-1185">Reference proteome</keyword>
<keyword evidence="4 5" id="KW-0472">Membrane</keyword>
<proteinExistence type="predicted"/>
<evidence type="ECO:0000256" key="1">
    <source>
        <dbReference type="ARBA" id="ARBA00004370"/>
    </source>
</evidence>
<comment type="caution">
    <text evidence="6">The sequence shown here is derived from an EMBL/GenBank/DDBJ whole genome shotgun (WGS) entry which is preliminary data.</text>
</comment>
<evidence type="ECO:0000313" key="7">
    <source>
        <dbReference type="Proteomes" id="UP000637002"/>
    </source>
</evidence>
<evidence type="ECO:0000256" key="3">
    <source>
        <dbReference type="ARBA" id="ARBA00022989"/>
    </source>
</evidence>
<reference evidence="6" key="1">
    <citation type="journal article" date="2014" name="Int. J. Syst. Evol. Microbiol.">
        <title>Complete genome sequence of Corynebacterium casei LMG S-19264T (=DSM 44701T), isolated from a smear-ripened cheese.</title>
        <authorList>
            <consortium name="US DOE Joint Genome Institute (JGI-PGF)"/>
            <person name="Walter F."/>
            <person name="Albersmeier A."/>
            <person name="Kalinowski J."/>
            <person name="Ruckert C."/>
        </authorList>
    </citation>
    <scope>NUCLEOTIDE SEQUENCE</scope>
    <source>
        <strain evidence="6">CGMCC 1.12919</strain>
    </source>
</reference>
<protein>
    <recommendedName>
        <fullName evidence="8">MAPEG family protein</fullName>
    </recommendedName>
</protein>
<accession>A0A916XM48</accession>
<feature type="transmembrane region" description="Helical" evidence="5">
    <location>
        <begin position="6"/>
        <end position="27"/>
    </location>
</feature>
<dbReference type="Gene3D" id="1.20.120.550">
    <property type="entry name" value="Membrane associated eicosanoid/glutathione metabolism-like domain"/>
    <property type="match status" value="1"/>
</dbReference>
<feature type="transmembrane region" description="Helical" evidence="5">
    <location>
        <begin position="116"/>
        <end position="138"/>
    </location>
</feature>
<dbReference type="Pfam" id="PF01124">
    <property type="entry name" value="MAPEG"/>
    <property type="match status" value="1"/>
</dbReference>
<dbReference type="InterPro" id="IPR023352">
    <property type="entry name" value="MAPEG-like_dom_sf"/>
</dbReference>
<feature type="transmembrane region" description="Helical" evidence="5">
    <location>
        <begin position="59"/>
        <end position="79"/>
    </location>
</feature>
<sequence length="142" mass="15582">MTVQAVLLPVFVLVALTFALLIGLMLVRGRAMKGGDVRVGEVALDADRWPEDSRKFNNAYDNVLTLPVLFYALVILALVTRKADFLFVAMEWIYVAARAVQMGVHVTTNTVPLRGAAFAVSTVVLGIMWIIFAVRILVSYGP</sequence>
<organism evidence="6 7">
    <name type="scientific">Chelatococcus reniformis</name>
    <dbReference type="NCBI Taxonomy" id="1494448"/>
    <lineage>
        <taxon>Bacteria</taxon>
        <taxon>Pseudomonadati</taxon>
        <taxon>Pseudomonadota</taxon>
        <taxon>Alphaproteobacteria</taxon>
        <taxon>Hyphomicrobiales</taxon>
        <taxon>Chelatococcaceae</taxon>
        <taxon>Chelatococcus</taxon>
    </lineage>
</organism>
<keyword evidence="3 5" id="KW-1133">Transmembrane helix</keyword>
<dbReference type="AlphaFoldDB" id="A0A916XM48"/>
<dbReference type="SUPFAM" id="SSF161084">
    <property type="entry name" value="MAPEG domain-like"/>
    <property type="match status" value="1"/>
</dbReference>
<comment type="subcellular location">
    <subcellularLocation>
        <location evidence="1">Membrane</location>
    </subcellularLocation>
</comment>